<sequence length="260" mass="27521">MVGLALLVGGGAPGGWLAVQAGAGVLAMALFLPLVRRWLPRLSTALLFAVPLALLATRFLDEGTDGVHRWLRLGPVQLHIGLLLLPALLTVDARGDNRASSVSLVACGMIIGRQPDFGMAVALAMAVAAILVVRRDQRDLMLVLGALLAFPASWSNDSLQPVAMVEHVLTDSWQWTAWTGPLALMGALILPAALLWRGFIEPAMRLPAVTLVGLWFGLLLASLIGHYPVPLLGYGASAVLGWALALAWMEVPAVEATLRA</sequence>
<dbReference type="Proteomes" id="UP000503018">
    <property type="component" value="Chromosome"/>
</dbReference>
<feature type="transmembrane region" description="Helical" evidence="1">
    <location>
        <begin position="117"/>
        <end position="133"/>
    </location>
</feature>
<keyword evidence="1" id="KW-0812">Transmembrane</keyword>
<gene>
    <name evidence="2" type="ORF">GV829_01275</name>
</gene>
<feature type="transmembrane region" description="Helical" evidence="1">
    <location>
        <begin position="42"/>
        <end position="60"/>
    </location>
</feature>
<reference evidence="2 3" key="1">
    <citation type="submission" date="2020-01" db="EMBL/GenBank/DDBJ databases">
        <title>Sphingomonas sp. strain CSW-10.</title>
        <authorList>
            <person name="Chen W.-M."/>
        </authorList>
    </citation>
    <scope>NUCLEOTIDE SEQUENCE [LARGE SCALE GENOMIC DNA]</scope>
    <source>
        <strain evidence="2 3">CSW-10</strain>
    </source>
</reference>
<organism evidence="2 3">
    <name type="scientific">Sphingomonas lacunae</name>
    <dbReference type="NCBI Taxonomy" id="2698828"/>
    <lineage>
        <taxon>Bacteria</taxon>
        <taxon>Pseudomonadati</taxon>
        <taxon>Pseudomonadota</taxon>
        <taxon>Alphaproteobacteria</taxon>
        <taxon>Sphingomonadales</taxon>
        <taxon>Sphingomonadaceae</taxon>
        <taxon>Sphingomonas</taxon>
    </lineage>
</organism>
<keyword evidence="1" id="KW-0472">Membrane</keyword>
<keyword evidence="1" id="KW-1133">Transmembrane helix</keyword>
<feature type="transmembrane region" description="Helical" evidence="1">
    <location>
        <begin position="231"/>
        <end position="249"/>
    </location>
</feature>
<feature type="transmembrane region" description="Helical" evidence="1">
    <location>
        <begin position="140"/>
        <end position="155"/>
    </location>
</feature>
<proteinExistence type="predicted"/>
<evidence type="ECO:0000256" key="1">
    <source>
        <dbReference type="SAM" id="Phobius"/>
    </source>
</evidence>
<feature type="transmembrane region" description="Helical" evidence="1">
    <location>
        <begin position="175"/>
        <end position="196"/>
    </location>
</feature>
<evidence type="ECO:0008006" key="4">
    <source>
        <dbReference type="Google" id="ProtNLM"/>
    </source>
</evidence>
<protein>
    <recommendedName>
        <fullName evidence="4">Cell wall polymerase</fullName>
    </recommendedName>
</protein>
<keyword evidence="3" id="KW-1185">Reference proteome</keyword>
<dbReference type="KEGG" id="slan:GV829_01275"/>
<dbReference type="AlphaFoldDB" id="A0A6M4AQD2"/>
<evidence type="ECO:0000313" key="3">
    <source>
        <dbReference type="Proteomes" id="UP000503018"/>
    </source>
</evidence>
<evidence type="ECO:0000313" key="2">
    <source>
        <dbReference type="EMBL" id="QJQ31238.1"/>
    </source>
</evidence>
<name>A0A6M4AQD2_9SPHN</name>
<dbReference type="EMBL" id="CP053015">
    <property type="protein sequence ID" value="QJQ31238.1"/>
    <property type="molecule type" value="Genomic_DNA"/>
</dbReference>
<accession>A0A6M4AQD2</accession>
<feature type="transmembrane region" description="Helical" evidence="1">
    <location>
        <begin position="208"/>
        <end position="225"/>
    </location>
</feature>
<dbReference type="RefSeq" id="WP_169943455.1">
    <property type="nucleotide sequence ID" value="NZ_CP053015.1"/>
</dbReference>
<feature type="transmembrane region" description="Helical" evidence="1">
    <location>
        <begin position="15"/>
        <end position="35"/>
    </location>
</feature>